<dbReference type="EMBL" id="BONE01000012">
    <property type="protein sequence ID" value="GIF72575.1"/>
    <property type="molecule type" value="Genomic_DNA"/>
</dbReference>
<gene>
    <name evidence="1" type="ORF">Asi02nite_20930</name>
</gene>
<evidence type="ECO:0000313" key="2">
    <source>
        <dbReference type="Proteomes" id="UP000604117"/>
    </source>
</evidence>
<keyword evidence="2" id="KW-1185">Reference proteome</keyword>
<accession>A0ABQ4CMR0</accession>
<evidence type="ECO:0000313" key="1">
    <source>
        <dbReference type="EMBL" id="GIF72575.1"/>
    </source>
</evidence>
<dbReference type="Proteomes" id="UP000604117">
    <property type="component" value="Unassembled WGS sequence"/>
</dbReference>
<protein>
    <submittedName>
        <fullName evidence="1">Uncharacterized protein</fullName>
    </submittedName>
</protein>
<comment type="caution">
    <text evidence="1">The sequence shown here is derived from an EMBL/GenBank/DDBJ whole genome shotgun (WGS) entry which is preliminary data.</text>
</comment>
<proteinExistence type="predicted"/>
<name>A0ABQ4CMR0_9ACTN</name>
<reference evidence="1 2" key="1">
    <citation type="submission" date="2021-01" db="EMBL/GenBank/DDBJ databases">
        <title>Whole genome shotgun sequence of Asanoa siamensis NBRC 107932.</title>
        <authorList>
            <person name="Komaki H."/>
            <person name="Tamura T."/>
        </authorList>
    </citation>
    <scope>NUCLEOTIDE SEQUENCE [LARGE SCALE GENOMIC DNA]</scope>
    <source>
        <strain evidence="1 2">NBRC 107932</strain>
    </source>
</reference>
<sequence>MQHDAVLGLFDVVVEVDAGGDEAVHLRGAGDPHLDDARLLAGKTLEDDGSWGFVGR</sequence>
<organism evidence="1 2">
    <name type="scientific">Asanoa siamensis</name>
    <dbReference type="NCBI Taxonomy" id="926357"/>
    <lineage>
        <taxon>Bacteria</taxon>
        <taxon>Bacillati</taxon>
        <taxon>Actinomycetota</taxon>
        <taxon>Actinomycetes</taxon>
        <taxon>Micromonosporales</taxon>
        <taxon>Micromonosporaceae</taxon>
        <taxon>Asanoa</taxon>
    </lineage>
</organism>